<reference evidence="2 3" key="1">
    <citation type="submission" date="2013-11" db="EMBL/GenBank/DDBJ databases">
        <title>Draft genome of the bovine lungworm Dictyocaulus viviparus.</title>
        <authorList>
            <person name="Mitreva M."/>
        </authorList>
    </citation>
    <scope>NUCLEOTIDE SEQUENCE [LARGE SCALE GENOMIC DNA]</scope>
    <source>
        <strain evidence="2 3">HannoverDv2000</strain>
    </source>
</reference>
<dbReference type="Proteomes" id="UP000053766">
    <property type="component" value="Unassembled WGS sequence"/>
</dbReference>
<evidence type="ECO:0000313" key="3">
    <source>
        <dbReference type="Proteomes" id="UP000053766"/>
    </source>
</evidence>
<reference evidence="3" key="2">
    <citation type="journal article" date="2016" name="Sci. Rep.">
        <title>Dictyocaulus viviparus genome, variome and transcriptome elucidate lungworm biology and support future intervention.</title>
        <authorList>
            <person name="McNulty S.N."/>
            <person name="Strube C."/>
            <person name="Rosa B.A."/>
            <person name="Martin J.C."/>
            <person name="Tyagi R."/>
            <person name="Choi Y.J."/>
            <person name="Wang Q."/>
            <person name="Hallsworth Pepin K."/>
            <person name="Zhang X."/>
            <person name="Ozersky P."/>
            <person name="Wilson R.K."/>
            <person name="Sternberg P.W."/>
            <person name="Gasser R.B."/>
            <person name="Mitreva M."/>
        </authorList>
    </citation>
    <scope>NUCLEOTIDE SEQUENCE [LARGE SCALE GENOMIC DNA]</scope>
    <source>
        <strain evidence="3">HannoverDv2000</strain>
    </source>
</reference>
<gene>
    <name evidence="2" type="ORF">DICVIV_14280</name>
</gene>
<protein>
    <submittedName>
        <fullName evidence="2">Uncharacterized protein</fullName>
    </submittedName>
</protein>
<evidence type="ECO:0000313" key="2">
    <source>
        <dbReference type="EMBL" id="KJH39826.1"/>
    </source>
</evidence>
<evidence type="ECO:0000256" key="1">
    <source>
        <dbReference type="SAM" id="Coils"/>
    </source>
</evidence>
<accession>A0A0D8XBI5</accession>
<feature type="coiled-coil region" evidence="1">
    <location>
        <begin position="32"/>
        <end position="128"/>
    </location>
</feature>
<feature type="non-terminal residue" evidence="2">
    <location>
        <position position="1"/>
    </location>
</feature>
<dbReference type="EMBL" id="KN720075">
    <property type="protein sequence ID" value="KJH39826.1"/>
    <property type="molecule type" value="Genomic_DNA"/>
</dbReference>
<keyword evidence="1" id="KW-0175">Coiled coil</keyword>
<organism evidence="2 3">
    <name type="scientific">Dictyocaulus viviparus</name>
    <name type="common">Bovine lungworm</name>
    <dbReference type="NCBI Taxonomy" id="29172"/>
    <lineage>
        <taxon>Eukaryota</taxon>
        <taxon>Metazoa</taxon>
        <taxon>Ecdysozoa</taxon>
        <taxon>Nematoda</taxon>
        <taxon>Chromadorea</taxon>
        <taxon>Rhabditida</taxon>
        <taxon>Rhabditina</taxon>
        <taxon>Rhabditomorpha</taxon>
        <taxon>Strongyloidea</taxon>
        <taxon>Metastrongylidae</taxon>
        <taxon>Dictyocaulus</taxon>
    </lineage>
</organism>
<keyword evidence="3" id="KW-1185">Reference proteome</keyword>
<sequence>LGSDYQELVYRARFRAEIEWAQIRLQISREYRSKLEQSIKNDEAVLKTIQKNVQLCNSINELQKDVEALQTELNALPNTEEIAEKIDRHKQAVQDEKDLDRQILDLEIEELRLELQLARVKNKAFRKQVACLNKFADAYEENNTRVNELVRQYHSG</sequence>
<dbReference type="AlphaFoldDB" id="A0A0D8XBI5"/>
<proteinExistence type="predicted"/>
<name>A0A0D8XBI5_DICVI</name>
<dbReference type="OrthoDB" id="5834495at2759"/>